<dbReference type="OrthoDB" id="3521474at2759"/>
<gene>
    <name evidence="1" type="ORF">BTUL_0008g00890</name>
</gene>
<name>A0A4Z1F266_9HELO</name>
<dbReference type="AlphaFoldDB" id="A0A4Z1F266"/>
<sequence length="224" mass="24652">MNLTCLRKHNPNVFRQLDPHVDPIYLQTPHRPQNALAHSLIIPRTHPSHNSTHIYNDCQSCEDDPRTGAHYCRTCIEAQYYSLQSQSYSQSQIQDMYYTTCECPHCDSGLNSYTNSARGYARGDGRCSSINMEPVAQQLHNTGRYAHLSPSRLGRTPYRDVGLLGSGTCLGAAGGLSGLGNVGGLGSLGALSGFGGVRDMRDMRDARHHGGRCGLQNNRLAYRI</sequence>
<evidence type="ECO:0000313" key="2">
    <source>
        <dbReference type="Proteomes" id="UP000297777"/>
    </source>
</evidence>
<keyword evidence="2" id="KW-1185">Reference proteome</keyword>
<comment type="caution">
    <text evidence="1">The sequence shown here is derived from an EMBL/GenBank/DDBJ whole genome shotgun (WGS) entry which is preliminary data.</text>
</comment>
<dbReference type="Proteomes" id="UP000297777">
    <property type="component" value="Unassembled WGS sequence"/>
</dbReference>
<reference evidence="1 2" key="1">
    <citation type="submission" date="2017-12" db="EMBL/GenBank/DDBJ databases">
        <title>Comparative genomics of Botrytis spp.</title>
        <authorList>
            <person name="Valero-Jimenez C.A."/>
            <person name="Tapia P."/>
            <person name="Veloso J."/>
            <person name="Silva-Moreno E."/>
            <person name="Staats M."/>
            <person name="Valdes J.H."/>
            <person name="Van Kan J.A.L."/>
        </authorList>
    </citation>
    <scope>NUCLEOTIDE SEQUENCE [LARGE SCALE GENOMIC DNA]</scope>
    <source>
        <strain evidence="1 2">Bt9001</strain>
    </source>
</reference>
<organism evidence="1 2">
    <name type="scientific">Botrytis tulipae</name>
    <dbReference type="NCBI Taxonomy" id="87230"/>
    <lineage>
        <taxon>Eukaryota</taxon>
        <taxon>Fungi</taxon>
        <taxon>Dikarya</taxon>
        <taxon>Ascomycota</taxon>
        <taxon>Pezizomycotina</taxon>
        <taxon>Leotiomycetes</taxon>
        <taxon>Helotiales</taxon>
        <taxon>Sclerotiniaceae</taxon>
        <taxon>Botrytis</taxon>
    </lineage>
</organism>
<proteinExistence type="predicted"/>
<evidence type="ECO:0000313" key="1">
    <source>
        <dbReference type="EMBL" id="TGO18704.1"/>
    </source>
</evidence>
<dbReference type="EMBL" id="PQXH01000008">
    <property type="protein sequence ID" value="TGO18704.1"/>
    <property type="molecule type" value="Genomic_DNA"/>
</dbReference>
<accession>A0A4Z1F266</accession>
<protein>
    <submittedName>
        <fullName evidence="1">Uncharacterized protein</fullName>
    </submittedName>
</protein>